<dbReference type="RefSeq" id="XP_072847956.1">
    <property type="nucleotide sequence ID" value="XM_072991855.1"/>
</dbReference>
<reference evidence="3" key="2">
    <citation type="submission" date="2025-08" db="UniProtKB">
        <authorList>
            <consortium name="RefSeq"/>
        </authorList>
    </citation>
    <scope>IDENTIFICATION</scope>
</reference>
<organism evidence="2 3">
    <name type="scientific">Pogona vitticeps</name>
    <name type="common">central bearded dragon</name>
    <dbReference type="NCBI Taxonomy" id="103695"/>
    <lineage>
        <taxon>Eukaryota</taxon>
        <taxon>Metazoa</taxon>
        <taxon>Chordata</taxon>
        <taxon>Craniata</taxon>
        <taxon>Vertebrata</taxon>
        <taxon>Euteleostomi</taxon>
        <taxon>Lepidosauria</taxon>
        <taxon>Squamata</taxon>
        <taxon>Bifurcata</taxon>
        <taxon>Unidentata</taxon>
        <taxon>Episquamata</taxon>
        <taxon>Toxicofera</taxon>
        <taxon>Iguania</taxon>
        <taxon>Acrodonta</taxon>
        <taxon>Agamidae</taxon>
        <taxon>Amphibolurinae</taxon>
        <taxon>Pogona</taxon>
    </lineage>
</organism>
<protein>
    <submittedName>
        <fullName evidence="3">Sperm microtubule associated protein 2-like</fullName>
    </submittedName>
</protein>
<sequence length="305" mass="34387">MGESRPASPDGFLTSERLKELAKPKEVKDVWNFSRKLVSGNQETIRPVSSRALLSQPSPRILTLAKPKTRPDRPLQPRPLFVYSCGRESEIWERPHELYSVTPSKRILQLAEPRQQYLATYLKQRPRSSPQWPVSYPALCCNPSQRVLTLAQPRPFHPSFTLPREAETRVSRAARRASPSLRTDFLAQPVLKQHIMFYDSRCVEAPIRQVSLAAQQAVASPRVAHLAKPKVLPAESAPDRSPAWPVSAAAKHAVATPRLEELAQPPKRAPTHFVQFNPEAFTVKETAKKAICSERIKELAQPIQR</sequence>
<dbReference type="InterPro" id="IPR006623">
    <property type="entry name" value="THEG"/>
</dbReference>
<dbReference type="PANTHER" id="PTHR15901:SF15">
    <property type="entry name" value="TESTICULAR HAPLOID EXPRESSED GENE PROTEIN-LIKE"/>
    <property type="match status" value="1"/>
</dbReference>
<dbReference type="InterPro" id="IPR042401">
    <property type="entry name" value="SPMAP2-like"/>
</dbReference>
<dbReference type="SMART" id="SM00705">
    <property type="entry name" value="THEG"/>
    <property type="match status" value="8"/>
</dbReference>
<gene>
    <name evidence="3" type="primary">SPMAP2L</name>
</gene>
<keyword evidence="1" id="KW-0677">Repeat</keyword>
<keyword evidence="2" id="KW-1185">Reference proteome</keyword>
<evidence type="ECO:0000313" key="2">
    <source>
        <dbReference type="Proteomes" id="UP001652642"/>
    </source>
</evidence>
<reference evidence="2" key="1">
    <citation type="submission" date="2025-05" db="UniProtKB">
        <authorList>
            <consortium name="RefSeq"/>
        </authorList>
    </citation>
    <scope>NUCLEOTIDE SEQUENCE [LARGE SCALE GENOMIC DNA]</scope>
</reference>
<accession>A0ABM5FRC7</accession>
<dbReference type="Pfam" id="PF14912">
    <property type="entry name" value="THEG"/>
    <property type="match status" value="4"/>
</dbReference>
<dbReference type="Proteomes" id="UP001652642">
    <property type="component" value="Chromosome 2"/>
</dbReference>
<dbReference type="PANTHER" id="PTHR15901">
    <property type="entry name" value="TESTICULAR HAPLOID EXPRESSED GENE PROTEIN"/>
    <property type="match status" value="1"/>
</dbReference>
<evidence type="ECO:0000256" key="1">
    <source>
        <dbReference type="ARBA" id="ARBA00022737"/>
    </source>
</evidence>
<proteinExistence type="predicted"/>
<dbReference type="GeneID" id="110090996"/>
<evidence type="ECO:0000313" key="3">
    <source>
        <dbReference type="RefSeq" id="XP_072847956.1"/>
    </source>
</evidence>
<name>A0ABM5FRC7_9SAUR</name>